<evidence type="ECO:0000259" key="2">
    <source>
        <dbReference type="PROSITE" id="PS50994"/>
    </source>
</evidence>
<dbReference type="Gene3D" id="3.30.420.10">
    <property type="entry name" value="Ribonuclease H-like superfamily/Ribonuclease H"/>
    <property type="match status" value="1"/>
</dbReference>
<dbReference type="GO" id="GO:0015074">
    <property type="term" value="P:DNA integration"/>
    <property type="evidence" value="ECO:0007669"/>
    <property type="project" value="InterPro"/>
</dbReference>
<dbReference type="AlphaFoldDB" id="A0A6H5J600"/>
<feature type="domain" description="Integrase catalytic" evidence="2">
    <location>
        <begin position="169"/>
        <end position="337"/>
    </location>
</feature>
<dbReference type="GO" id="GO:0003676">
    <property type="term" value="F:nucleic acid binding"/>
    <property type="evidence" value="ECO:0007669"/>
    <property type="project" value="InterPro"/>
</dbReference>
<dbReference type="InterPro" id="IPR012337">
    <property type="entry name" value="RNaseH-like_sf"/>
</dbReference>
<feature type="region of interest" description="Disordered" evidence="1">
    <location>
        <begin position="21"/>
        <end position="71"/>
    </location>
</feature>
<proteinExistence type="predicted"/>
<evidence type="ECO:0000313" key="4">
    <source>
        <dbReference type="Proteomes" id="UP000479190"/>
    </source>
</evidence>
<dbReference type="Proteomes" id="UP000479190">
    <property type="component" value="Unassembled WGS sequence"/>
</dbReference>
<dbReference type="SUPFAM" id="SSF53098">
    <property type="entry name" value="Ribonuclease H-like"/>
    <property type="match status" value="1"/>
</dbReference>
<name>A0A6H5J600_9HYME</name>
<dbReference type="PANTHER" id="PTHR37984:SF15">
    <property type="entry name" value="INTEGRASE CATALYTIC DOMAIN-CONTAINING PROTEIN"/>
    <property type="match status" value="1"/>
</dbReference>
<feature type="region of interest" description="Disordered" evidence="1">
    <location>
        <begin position="339"/>
        <end position="412"/>
    </location>
</feature>
<sequence length="412" mass="46735">MTCRTPTKECELVENNEIERSTSLDDVRQGARARDPVVTRSRSRTFQPNVETRSVEPPPPYTSITTDTPVDRTQSQIESQNLRIAHNEQRANMTDRRLDEIARLLRDLTVTVRDRTQPQSAFSLVAPQANANPQPAAAAPARPVFLQPAKLIMPTCVRSPSTGPTQPMLPTRPNELLSIDFIGPFPAGIRDYRYVLVTVDVFTKLTQLYPIVNATCHITFNRIVDDYFKRFGKVEKIQSDRGSQFTSRTWQAAMKNQGVQVIFSAIRHPQSNIVERYNKEIGRFLRTLVGQNHRTWSVWCSLIAEVINSTINENNGFYTVGITHQKKKPERIWTHLVKSQHRHQSHEEMLEKARERMQRIGKEPSGSAQPARKAQRFPNWRVSASQSTKSGLISKSDGGQTIKSVRGSLSDP</sequence>
<reference evidence="3 4" key="1">
    <citation type="submission" date="2020-02" db="EMBL/GenBank/DDBJ databases">
        <authorList>
            <person name="Ferguson B K."/>
        </authorList>
    </citation>
    <scope>NUCLEOTIDE SEQUENCE [LARGE SCALE GENOMIC DNA]</scope>
</reference>
<dbReference type="EMBL" id="CADCXV010001540">
    <property type="protein sequence ID" value="CAB0045195.1"/>
    <property type="molecule type" value="Genomic_DNA"/>
</dbReference>
<dbReference type="Pfam" id="PF00665">
    <property type="entry name" value="rve"/>
    <property type="match status" value="1"/>
</dbReference>
<dbReference type="OrthoDB" id="7686632at2759"/>
<feature type="compositionally biased region" description="Basic and acidic residues" evidence="1">
    <location>
        <begin position="21"/>
        <end position="37"/>
    </location>
</feature>
<feature type="compositionally biased region" description="Polar residues" evidence="1">
    <location>
        <begin position="382"/>
        <end position="403"/>
    </location>
</feature>
<feature type="compositionally biased region" description="Basic and acidic residues" evidence="1">
    <location>
        <begin position="345"/>
        <end position="362"/>
    </location>
</feature>
<dbReference type="InterPro" id="IPR001584">
    <property type="entry name" value="Integrase_cat-core"/>
</dbReference>
<dbReference type="PROSITE" id="PS50994">
    <property type="entry name" value="INTEGRASE"/>
    <property type="match status" value="1"/>
</dbReference>
<keyword evidence="4" id="KW-1185">Reference proteome</keyword>
<evidence type="ECO:0000256" key="1">
    <source>
        <dbReference type="SAM" id="MobiDB-lite"/>
    </source>
</evidence>
<evidence type="ECO:0000313" key="3">
    <source>
        <dbReference type="EMBL" id="CAB0045195.1"/>
    </source>
</evidence>
<dbReference type="InterPro" id="IPR036397">
    <property type="entry name" value="RNaseH_sf"/>
</dbReference>
<protein>
    <recommendedName>
        <fullName evidence="2">Integrase catalytic domain-containing protein</fullName>
    </recommendedName>
</protein>
<accession>A0A6H5J600</accession>
<feature type="compositionally biased region" description="Polar residues" evidence="1">
    <location>
        <begin position="62"/>
        <end position="71"/>
    </location>
</feature>
<organism evidence="3 4">
    <name type="scientific">Trichogramma brassicae</name>
    <dbReference type="NCBI Taxonomy" id="86971"/>
    <lineage>
        <taxon>Eukaryota</taxon>
        <taxon>Metazoa</taxon>
        <taxon>Ecdysozoa</taxon>
        <taxon>Arthropoda</taxon>
        <taxon>Hexapoda</taxon>
        <taxon>Insecta</taxon>
        <taxon>Pterygota</taxon>
        <taxon>Neoptera</taxon>
        <taxon>Endopterygota</taxon>
        <taxon>Hymenoptera</taxon>
        <taxon>Apocrita</taxon>
        <taxon>Proctotrupomorpha</taxon>
        <taxon>Chalcidoidea</taxon>
        <taxon>Trichogrammatidae</taxon>
        <taxon>Trichogramma</taxon>
    </lineage>
</organism>
<gene>
    <name evidence="3" type="ORF">TBRA_LOCUS16734</name>
</gene>
<dbReference type="PANTHER" id="PTHR37984">
    <property type="entry name" value="PROTEIN CBG26694"/>
    <property type="match status" value="1"/>
</dbReference>
<dbReference type="InterPro" id="IPR050951">
    <property type="entry name" value="Retrovirus_Pol_polyprotein"/>
</dbReference>